<keyword evidence="1" id="KW-1133">Transmembrane helix</keyword>
<protein>
    <recommendedName>
        <fullName evidence="4">DUF2905 domain-containing protein</fullName>
    </recommendedName>
</protein>
<feature type="transmembrane region" description="Helical" evidence="1">
    <location>
        <begin position="7"/>
        <end position="25"/>
    </location>
</feature>
<name>A0A0S8FU06_UNCW3</name>
<accession>A0A0S8FU06</accession>
<evidence type="ECO:0000313" key="3">
    <source>
        <dbReference type="Proteomes" id="UP000051373"/>
    </source>
</evidence>
<evidence type="ECO:0008006" key="4">
    <source>
        <dbReference type="Google" id="ProtNLM"/>
    </source>
</evidence>
<evidence type="ECO:0000256" key="1">
    <source>
        <dbReference type="SAM" id="Phobius"/>
    </source>
</evidence>
<evidence type="ECO:0000313" key="2">
    <source>
        <dbReference type="EMBL" id="KPK64223.1"/>
    </source>
</evidence>
<gene>
    <name evidence="2" type="ORF">AMJ83_03055</name>
</gene>
<keyword evidence="1" id="KW-0812">Transmembrane</keyword>
<dbReference type="PANTHER" id="PTHR36443">
    <property type="entry name" value="BSR5223 PROTEIN"/>
    <property type="match status" value="1"/>
</dbReference>
<dbReference type="PATRIC" id="fig|1703779.3.peg.609"/>
<dbReference type="Pfam" id="PF11146">
    <property type="entry name" value="DUF2905"/>
    <property type="match status" value="1"/>
</dbReference>
<dbReference type="PANTHER" id="PTHR36443:SF1">
    <property type="entry name" value="BSR5223 PROTEIN"/>
    <property type="match status" value="1"/>
</dbReference>
<keyword evidence="1" id="KW-0472">Membrane</keyword>
<dbReference type="STRING" id="1703779.AMJ83_03055"/>
<dbReference type="EMBL" id="LJUJ01000004">
    <property type="protein sequence ID" value="KPK64223.1"/>
    <property type="molecule type" value="Genomic_DNA"/>
</dbReference>
<dbReference type="InterPro" id="IPR021320">
    <property type="entry name" value="DUF2905"/>
</dbReference>
<dbReference type="Proteomes" id="UP000051373">
    <property type="component" value="Unassembled WGS sequence"/>
</dbReference>
<sequence length="70" mass="7943">MHGVARFLILLGIVFLVLGGLLLLFPKISSLRMPGDIVIKQDNFVMYFPIMTSIIISIILTIILNFILRR</sequence>
<comment type="caution">
    <text evidence="2">The sequence shown here is derived from an EMBL/GenBank/DDBJ whole genome shotgun (WGS) entry which is preliminary data.</text>
</comment>
<reference evidence="2 3" key="1">
    <citation type="journal article" date="2015" name="Microbiome">
        <title>Genomic resolution of linkages in carbon, nitrogen, and sulfur cycling among widespread estuary sediment bacteria.</title>
        <authorList>
            <person name="Baker B.J."/>
            <person name="Lazar C.S."/>
            <person name="Teske A.P."/>
            <person name="Dick G.J."/>
        </authorList>
    </citation>
    <scope>NUCLEOTIDE SEQUENCE [LARGE SCALE GENOMIC DNA]</scope>
    <source>
        <strain evidence="2">SM23_42</strain>
    </source>
</reference>
<feature type="transmembrane region" description="Helical" evidence="1">
    <location>
        <begin position="45"/>
        <end position="68"/>
    </location>
</feature>
<organism evidence="2 3">
    <name type="scientific">candidate division WOR_3 bacterium SM23_42</name>
    <dbReference type="NCBI Taxonomy" id="1703779"/>
    <lineage>
        <taxon>Bacteria</taxon>
        <taxon>Bacteria division WOR-3</taxon>
    </lineage>
</organism>
<dbReference type="AlphaFoldDB" id="A0A0S8FU06"/>
<proteinExistence type="predicted"/>